<dbReference type="EMBL" id="JAATJJ010000001">
    <property type="protein sequence ID" value="NJB69879.1"/>
    <property type="molecule type" value="Genomic_DNA"/>
</dbReference>
<keyword evidence="4" id="KW-1185">Reference proteome</keyword>
<feature type="chain" id="PRO_5033037802" description="ThuA-like domain-containing protein" evidence="1">
    <location>
        <begin position="23"/>
        <end position="255"/>
    </location>
</feature>
<dbReference type="RefSeq" id="WP_209023911.1">
    <property type="nucleotide sequence ID" value="NZ_JAATJJ010000001.1"/>
</dbReference>
<accession>A0A846QZ52</accession>
<evidence type="ECO:0000256" key="1">
    <source>
        <dbReference type="SAM" id="SignalP"/>
    </source>
</evidence>
<feature type="domain" description="ThuA-like" evidence="2">
    <location>
        <begin position="27"/>
        <end position="247"/>
    </location>
</feature>
<gene>
    <name evidence="3" type="ORF">GGR42_000341</name>
</gene>
<sequence length="255" mass="29691">MSTKKTFFALTLCVLFAFQAFSQSQFKVFLFTKTAGWHHPSIHDGVNAMRNLAERHNFDLVWEENADRCFTENFLKDFDVVVFLNTTADVLNDDQQKVFEKFIQSGKGYVGIHAASDTEYDWPWYNQLVGKMFKIHPAQQTAMIDVADYNFPGMEVFPKRFMWTDEWYEFKKENYSEVNVLLTLDETTYKPYAKWGDNVGEGMGYHPIAWYHNFDGGRSFFTGLGHISSVYSEPWFLQHLYGGIYWAATGKGIKE</sequence>
<keyword evidence="1" id="KW-0732">Signal</keyword>
<dbReference type="PANTHER" id="PTHR40469:SF2">
    <property type="entry name" value="GALACTOSE-BINDING DOMAIN-LIKE SUPERFAMILY PROTEIN"/>
    <property type="match status" value="1"/>
</dbReference>
<dbReference type="Pfam" id="PF06283">
    <property type="entry name" value="ThuA"/>
    <property type="match status" value="1"/>
</dbReference>
<dbReference type="AlphaFoldDB" id="A0A846QZ52"/>
<evidence type="ECO:0000313" key="3">
    <source>
        <dbReference type="EMBL" id="NJB69879.1"/>
    </source>
</evidence>
<evidence type="ECO:0000259" key="2">
    <source>
        <dbReference type="Pfam" id="PF06283"/>
    </source>
</evidence>
<dbReference type="PANTHER" id="PTHR40469">
    <property type="entry name" value="SECRETED GLYCOSYL HYDROLASE"/>
    <property type="match status" value="1"/>
</dbReference>
<dbReference type="InterPro" id="IPR029062">
    <property type="entry name" value="Class_I_gatase-like"/>
</dbReference>
<proteinExistence type="predicted"/>
<name>A0A846QZ52_9FLAO</name>
<protein>
    <recommendedName>
        <fullName evidence="2">ThuA-like domain-containing protein</fullName>
    </recommendedName>
</protein>
<dbReference type="Proteomes" id="UP000590442">
    <property type="component" value="Unassembled WGS sequence"/>
</dbReference>
<feature type="signal peptide" evidence="1">
    <location>
        <begin position="1"/>
        <end position="22"/>
    </location>
</feature>
<reference evidence="3 4" key="1">
    <citation type="submission" date="2020-03" db="EMBL/GenBank/DDBJ databases">
        <title>Genomic Encyclopedia of Type Strains, Phase IV (KMG-IV): sequencing the most valuable type-strain genomes for metagenomic binning, comparative biology and taxonomic classification.</title>
        <authorList>
            <person name="Goeker M."/>
        </authorList>
    </citation>
    <scope>NUCLEOTIDE SEQUENCE [LARGE SCALE GENOMIC DNA]</scope>
    <source>
        <strain evidence="3 4">DSM 29762</strain>
    </source>
</reference>
<organism evidence="3 4">
    <name type="scientific">Saonia flava</name>
    <dbReference type="NCBI Taxonomy" id="523696"/>
    <lineage>
        <taxon>Bacteria</taxon>
        <taxon>Pseudomonadati</taxon>
        <taxon>Bacteroidota</taxon>
        <taxon>Flavobacteriia</taxon>
        <taxon>Flavobacteriales</taxon>
        <taxon>Flavobacteriaceae</taxon>
        <taxon>Saonia</taxon>
    </lineage>
</organism>
<dbReference type="InterPro" id="IPR029010">
    <property type="entry name" value="ThuA-like"/>
</dbReference>
<comment type="caution">
    <text evidence="3">The sequence shown here is derived from an EMBL/GenBank/DDBJ whole genome shotgun (WGS) entry which is preliminary data.</text>
</comment>
<dbReference type="SUPFAM" id="SSF52317">
    <property type="entry name" value="Class I glutamine amidotransferase-like"/>
    <property type="match status" value="1"/>
</dbReference>
<dbReference type="Gene3D" id="3.40.50.880">
    <property type="match status" value="1"/>
</dbReference>
<evidence type="ECO:0000313" key="4">
    <source>
        <dbReference type="Proteomes" id="UP000590442"/>
    </source>
</evidence>